<accession>A0A2P2QRG6</accession>
<evidence type="ECO:0000313" key="2">
    <source>
        <dbReference type="EMBL" id="MBX69525.1"/>
    </source>
</evidence>
<organism evidence="2">
    <name type="scientific">Rhizophora mucronata</name>
    <name type="common">Asiatic mangrove</name>
    <dbReference type="NCBI Taxonomy" id="61149"/>
    <lineage>
        <taxon>Eukaryota</taxon>
        <taxon>Viridiplantae</taxon>
        <taxon>Streptophyta</taxon>
        <taxon>Embryophyta</taxon>
        <taxon>Tracheophyta</taxon>
        <taxon>Spermatophyta</taxon>
        <taxon>Magnoliopsida</taxon>
        <taxon>eudicotyledons</taxon>
        <taxon>Gunneridae</taxon>
        <taxon>Pentapetalae</taxon>
        <taxon>rosids</taxon>
        <taxon>fabids</taxon>
        <taxon>Malpighiales</taxon>
        <taxon>Rhizophoraceae</taxon>
        <taxon>Rhizophora</taxon>
    </lineage>
</organism>
<feature type="signal peptide" evidence="1">
    <location>
        <begin position="1"/>
        <end position="21"/>
    </location>
</feature>
<feature type="chain" id="PRO_5015187084" evidence="1">
    <location>
        <begin position="22"/>
        <end position="46"/>
    </location>
</feature>
<evidence type="ECO:0000256" key="1">
    <source>
        <dbReference type="SAM" id="SignalP"/>
    </source>
</evidence>
<keyword evidence="1" id="KW-0732">Signal</keyword>
<protein>
    <submittedName>
        <fullName evidence="2">Uncharacterized protein</fullName>
    </submittedName>
</protein>
<dbReference type="EMBL" id="GGEC01089041">
    <property type="protein sequence ID" value="MBX69525.1"/>
    <property type="molecule type" value="Transcribed_RNA"/>
</dbReference>
<name>A0A2P2QRG6_RHIMU</name>
<reference evidence="2" key="1">
    <citation type="submission" date="2018-02" db="EMBL/GenBank/DDBJ databases">
        <title>Rhizophora mucronata_Transcriptome.</title>
        <authorList>
            <person name="Meera S.P."/>
            <person name="Sreeshan A."/>
            <person name="Augustine A."/>
        </authorList>
    </citation>
    <scope>NUCLEOTIDE SEQUENCE</scope>
    <source>
        <tissue evidence="2">Leaf</tissue>
    </source>
</reference>
<sequence length="46" mass="5315">MWPTRYWISTFLLSFFSKSSLLTTKADVKVERTENNLTSIISTLTS</sequence>
<dbReference type="AlphaFoldDB" id="A0A2P2QRG6"/>
<proteinExistence type="predicted"/>